<protein>
    <submittedName>
        <fullName evidence="2">VanW family protein</fullName>
    </submittedName>
</protein>
<dbReference type="PANTHER" id="PTHR35788">
    <property type="entry name" value="EXPORTED PROTEIN-RELATED"/>
    <property type="match status" value="1"/>
</dbReference>
<dbReference type="EMBL" id="JARTLI010000004">
    <property type="protein sequence ID" value="MED5051031.1"/>
    <property type="molecule type" value="Genomic_DNA"/>
</dbReference>
<dbReference type="Proteomes" id="UP001339962">
    <property type="component" value="Unassembled WGS sequence"/>
</dbReference>
<dbReference type="Pfam" id="PF04294">
    <property type="entry name" value="VanW"/>
    <property type="match status" value="1"/>
</dbReference>
<accession>A0ABD5IUF5</accession>
<gene>
    <name evidence="2" type="ORF">P9850_03975</name>
</gene>
<dbReference type="PANTHER" id="PTHR35788:SF1">
    <property type="entry name" value="EXPORTED PROTEIN"/>
    <property type="match status" value="1"/>
</dbReference>
<proteinExistence type="predicted"/>
<sequence>MRPLAGVKLFLVIGACTVYFISFAQAAPFVYSSYFVKETFAANTMVGPVLLANLSKEEAVQRIAEKVNQWRDSANIKIAYQEKTETIPLSLFSFQVEKSVDQAVDGQASPLIVQMNGESLSPFIEKLVAPALLSSLNRKQLEKDIAAVASQLPANPPAIDLARYVDSQKTAETMQVSEAVISDLGKQRAEITAWIADHPTIEVKGKSVFSLTAYLQGSLSPDGMSLLASAIYQAVLPTNFTIVERHTSRSLPNGIPIGYEAKVDKENRDFSFYNPNINSYTLKFQQTGSGFRVTLMGLPFAYKYVIKVGDIEYFAPKTIVQYSSRFKPNERQMKQQGQQGMLVKVKKEVYDETNQLIEAKEVSEDFYPPVYAIEVRGLELGDDLPQDAADQGANGALQSGQQQQPANEKEQEQTENSQNPSEQTPKTADEQNENTPYEK</sequence>
<dbReference type="InterPro" id="IPR007391">
    <property type="entry name" value="Vancomycin_resist_VanW"/>
</dbReference>
<evidence type="ECO:0000313" key="3">
    <source>
        <dbReference type="Proteomes" id="UP001339962"/>
    </source>
</evidence>
<evidence type="ECO:0000256" key="1">
    <source>
        <dbReference type="SAM" id="MobiDB-lite"/>
    </source>
</evidence>
<organism evidence="2 3">
    <name type="scientific">Anoxybacteroides rupiense</name>
    <dbReference type="NCBI Taxonomy" id="311460"/>
    <lineage>
        <taxon>Bacteria</taxon>
        <taxon>Bacillati</taxon>
        <taxon>Bacillota</taxon>
        <taxon>Bacilli</taxon>
        <taxon>Bacillales</taxon>
        <taxon>Anoxybacillaceae</taxon>
        <taxon>Anoxybacteroides</taxon>
    </lineage>
</organism>
<comment type="caution">
    <text evidence="2">The sequence shown here is derived from an EMBL/GenBank/DDBJ whole genome shotgun (WGS) entry which is preliminary data.</text>
</comment>
<feature type="region of interest" description="Disordered" evidence="1">
    <location>
        <begin position="383"/>
        <end position="439"/>
    </location>
</feature>
<name>A0ABD5IUF5_9BACL</name>
<evidence type="ECO:0000313" key="2">
    <source>
        <dbReference type="EMBL" id="MED5051031.1"/>
    </source>
</evidence>
<feature type="compositionally biased region" description="Polar residues" evidence="1">
    <location>
        <begin position="414"/>
        <end position="426"/>
    </location>
</feature>
<dbReference type="AlphaFoldDB" id="A0ABD5IUF5"/>
<dbReference type="InterPro" id="IPR052913">
    <property type="entry name" value="Glycopeptide_resist_protein"/>
</dbReference>
<reference evidence="2 3" key="1">
    <citation type="submission" date="2023-03" db="EMBL/GenBank/DDBJ databases">
        <title>Bacillus Genome Sequencing.</title>
        <authorList>
            <person name="Dunlap C."/>
        </authorList>
    </citation>
    <scope>NUCLEOTIDE SEQUENCE [LARGE SCALE GENOMIC DNA]</scope>
    <source>
        <strain evidence="2 3">NRS-38</strain>
    </source>
</reference>
<dbReference type="RefSeq" id="WP_183186548.1">
    <property type="nucleotide sequence ID" value="NZ_JACIDF010000003.1"/>
</dbReference>
<feature type="compositionally biased region" description="Polar residues" evidence="1">
    <location>
        <begin position="396"/>
        <end position="406"/>
    </location>
</feature>